<feature type="compositionally biased region" description="Low complexity" evidence="1">
    <location>
        <begin position="287"/>
        <end position="320"/>
    </location>
</feature>
<feature type="compositionally biased region" description="Low complexity" evidence="1">
    <location>
        <begin position="256"/>
        <end position="277"/>
    </location>
</feature>
<sequence length="456" mass="52255">MCDYITVFTRLHTATMSNSQQPGPPGSEPSGPLPALEALLTQPFSKLAKVSDVMPIKWDELSKPPFFVPRKFLKSDIYRGSMAYSVIQLQWRAQRKLTNEETQIVAMQKAKYINNVAYALPAIMGTAVVYTMRGRDKYRFPFYTPGEKFKSNVFPYKGSVWLRGVYARAMWHSCRFAAYLAVSQWAISSFFVSYALTVRQAEFDGDPRLNSLRSSIKQAATERMANSKNPRTRMLAEKVQQSEQARAPQAPLRPVPQSRQPDQDDQSPQDQQFQSDQQLEDERYQKEQQQYQQEYQPLNQQRYPPQYQQAPSSQRPAQLPWAKKRDDDDGGLGLDDYDDGTLYDEASPIAPTEQRRKWQKPNSSSGSSWDRLRAPAAAKQGTEEERDVPAQGSKWSRVRANASPDADRGGKTAGDYMYNLRDEEKTFARDMAQKDFDAMLDKERQGENDADSRRKW</sequence>
<evidence type="ECO:0000313" key="4">
    <source>
        <dbReference type="EMBL" id="EPE03573.1"/>
    </source>
</evidence>
<dbReference type="VEuPathDB" id="FungiDB:F503_08775"/>
<dbReference type="OMA" id="RIMWHTA"/>
<evidence type="ECO:0000256" key="1">
    <source>
        <dbReference type="SAM" id="MobiDB-lite"/>
    </source>
</evidence>
<proteinExistence type="predicted"/>
<keyword evidence="5" id="KW-1185">Reference proteome</keyword>
<dbReference type="AlphaFoldDB" id="S3CPN2"/>
<evidence type="ECO:0000256" key="2">
    <source>
        <dbReference type="SAM" id="Phobius"/>
    </source>
</evidence>
<dbReference type="Proteomes" id="UP000016923">
    <property type="component" value="Unassembled WGS sequence"/>
</dbReference>
<evidence type="ECO:0000313" key="5">
    <source>
        <dbReference type="Proteomes" id="UP000016923"/>
    </source>
</evidence>
<reference evidence="3 5" key="1">
    <citation type="journal article" date="2013" name="BMC Genomics">
        <title>The genome and transcriptome of the pine saprophyte Ophiostoma piceae, and a comparison with the bark beetle-associated pine pathogen Grosmannia clavigera.</title>
        <authorList>
            <person name="Haridas S."/>
            <person name="Wang Y."/>
            <person name="Lim L."/>
            <person name="Massoumi Alamouti S."/>
            <person name="Jackman S."/>
            <person name="Docking R."/>
            <person name="Robertson G."/>
            <person name="Birol I."/>
            <person name="Bohlmann J."/>
            <person name="Breuil C."/>
        </authorList>
    </citation>
    <scope>NUCLEOTIDE SEQUENCE [LARGE SCALE GENOMIC DNA]</scope>
    <source>
        <strain evidence="3 5">UAMH 11346</strain>
    </source>
</reference>
<evidence type="ECO:0000313" key="3">
    <source>
        <dbReference type="EMBL" id="EPE02550.1"/>
    </source>
</evidence>
<dbReference type="EMBL" id="KE148177">
    <property type="protein sequence ID" value="EPE02550.1"/>
    <property type="molecule type" value="Genomic_DNA"/>
</dbReference>
<organism evidence="3 5">
    <name type="scientific">Ophiostoma piceae (strain UAMH 11346)</name>
    <name type="common">Sap stain fungus</name>
    <dbReference type="NCBI Taxonomy" id="1262450"/>
    <lineage>
        <taxon>Eukaryota</taxon>
        <taxon>Fungi</taxon>
        <taxon>Dikarya</taxon>
        <taxon>Ascomycota</taxon>
        <taxon>Pezizomycotina</taxon>
        <taxon>Sordariomycetes</taxon>
        <taxon>Sordariomycetidae</taxon>
        <taxon>Ophiostomatales</taxon>
        <taxon>Ophiostomataceae</taxon>
        <taxon>Ophiostoma</taxon>
    </lineage>
</organism>
<gene>
    <name evidence="4" type="ORF">F503_06746</name>
    <name evidence="3" type="ORF">F503_08775</name>
</gene>
<keyword evidence="2" id="KW-0472">Membrane</keyword>
<accession>S3CPN2</accession>
<dbReference type="EMBL" id="KE148167">
    <property type="protein sequence ID" value="EPE03573.1"/>
    <property type="molecule type" value="Genomic_DNA"/>
</dbReference>
<feature type="compositionally biased region" description="Polar residues" evidence="1">
    <location>
        <begin position="220"/>
        <end position="229"/>
    </location>
</feature>
<dbReference type="STRING" id="1262450.S3CPN2"/>
<dbReference type="OrthoDB" id="4204700at2759"/>
<dbReference type="VEuPathDB" id="FungiDB:F503_06746"/>
<keyword evidence="2" id="KW-0812">Transmembrane</keyword>
<protein>
    <submittedName>
        <fullName evidence="3">Endo-1 3(4)-beta glucanase</fullName>
    </submittedName>
</protein>
<keyword evidence="2" id="KW-1133">Transmembrane helix</keyword>
<name>S3CPN2_OPHP1</name>
<feature type="transmembrane region" description="Helical" evidence="2">
    <location>
        <begin position="112"/>
        <end position="132"/>
    </location>
</feature>
<feature type="region of interest" description="Disordered" evidence="1">
    <location>
        <begin position="220"/>
        <end position="415"/>
    </location>
</feature>
<dbReference type="eggNOG" id="ENOG502S320">
    <property type="taxonomic scope" value="Eukaryota"/>
</dbReference>
<feature type="transmembrane region" description="Helical" evidence="2">
    <location>
        <begin position="176"/>
        <end position="196"/>
    </location>
</feature>
<dbReference type="HOGENOM" id="CLU_061439_0_0_1"/>